<evidence type="ECO:0000313" key="3">
    <source>
        <dbReference type="EMBL" id="PKY65992.1"/>
    </source>
</evidence>
<feature type="compositionally biased region" description="Basic and acidic residues" evidence="1">
    <location>
        <begin position="267"/>
        <end position="278"/>
    </location>
</feature>
<feature type="domain" description="Restriction endonuclease type II-like" evidence="2">
    <location>
        <begin position="1121"/>
        <end position="1213"/>
    </location>
</feature>
<feature type="region of interest" description="Disordered" evidence="1">
    <location>
        <begin position="1"/>
        <end position="34"/>
    </location>
</feature>
<reference evidence="3 4" key="1">
    <citation type="submission" date="2017-12" db="EMBL/GenBank/DDBJ databases">
        <title>Phylogenetic diversity of female urinary microbiome.</title>
        <authorList>
            <person name="Thomas-White K."/>
            <person name="Wolfe A.J."/>
        </authorList>
    </citation>
    <scope>NUCLEOTIDE SEQUENCE [LARGE SCALE GENOMIC DNA]</scope>
    <source>
        <strain evidence="3 4">UMB0250</strain>
    </source>
</reference>
<feature type="compositionally biased region" description="Polar residues" evidence="1">
    <location>
        <begin position="1"/>
        <end position="18"/>
    </location>
</feature>
<protein>
    <submittedName>
        <fullName evidence="3">Prevent-host-death family protein</fullName>
    </submittedName>
</protein>
<sequence length="1414" mass="153724">MASNFFSRHSRTPSSHQQAPVAPAEESVQPNTHQRLRDQLTVWQDDLLRRTRIDGADAPRLTIGAPHPGGLAKLYADQPTRLSLLIREPSALKRGLDHARAIMARSSELTARHGVGTVHLSIGYARWMSDGEWASSAVLLRPVLLEDQPDDVTIRLALGYKLDNTITSALLKSGVAVDAEALIDEATSIHGFSSSKALAKVRELGRHLDQFELRDELIIGLFEHPASQLHREYDNPEHILSSDIVRALAGDQEARQNTHRVLPDSVPTDRDPWKERGAGDLTPQQQDVVEAVASGRSFVVDVPHGSDDTALVGAILADSAAYGRRVIHLGGSPSRTTMAEERLRFLGLSEAGVRLDGTTADGSEIRARIHQVMTDTSPVADMDEVDEIRTKLRDVRSRLSSYTTYLHRPFRAFGASAYEALQVLTDLTSAHPSPSTRVRFREDVLLDIAQDQGAKARELLHEASNLGLFARATAHTAWKGVVISSDEQVPDVLSRVHRLATESLPELRVRISTIAGEADIRTATTLSQWLAQLHMFEGVRDVLDIFTPQIFENSAADMVIATASKQWRAAHGITMKRSERTRLLKRAQDFVRPGTHVSDLHAELLKVQERRDVWRDHTGGDGWPTLPNRMNEAIELTANIQEDLKALRPMFSTGHKNFEEMTIVDLAALFESLDTDPEGARELPRRVTVLKKLKGAGLASLAEDLRDRHVDDEMVDSELDLAWWASILGLMLASDPQLGGFDPAHLEATLESGRALDLAQVNTLAPQVLGQLRRLRLQAMATRPDQQEQLEALLASGTPVGALDFYNALPLVRHLVPVVFTVPTLIPAIVKVGHHVDLLILDDIDDLPLVELIPIIARARQVVVLADLSGAHEDGAARMLASVLPTTRMDVAPTRLNDQVALLLARHGIDHTGVPVPWTAAAAPITALWCESSGMPAPGSHAVESTTAEVDAVVEQVIEHAVSQPERSLGVIALSTTHANRIQRAIEKVRACEPGLASFFDEATAQPFAVVDPAGARGFSRDRIIISVGFAKTPHGRVIHDFGVFSSQNGLSAMSDVLRAVRGDLTLISSIHSGDIDPSRLSAEGAQMLYNLIEIGEGQSGVGNGGWPVLEAEPDRLLIDLAERLYSMGLEVVPNVGIPGGMRIPLAIGHPEVPGRLLVAVLTDDEAYVAEPSLRVRDRMWPAMLEAQGWKVHTALSMAVFIDPAKEANTIVQLVLDAVDEINGVPDQQVVEVPMVVDVDTSGPDTLVGLNAPEVASSDAGPALAPAPVLAPSEQVVLEPEVHIVLEEPAESGDVGAQADDVVTEPAKSDHQMDARERADEVITGMLEIIVANQPETARGPRPAIAPGLPLAAYSDDQLDEMAMWIRSDGVDRSFNELIDELRDALGITRRGFQSDAVLGNVVRRTRPADPDEQ</sequence>
<dbReference type="Proteomes" id="UP000234545">
    <property type="component" value="Unassembled WGS sequence"/>
</dbReference>
<proteinExistence type="predicted"/>
<evidence type="ECO:0000313" key="4">
    <source>
        <dbReference type="Proteomes" id="UP000234545"/>
    </source>
</evidence>
<name>A0A2I1I4C9_9ACTO</name>
<dbReference type="EMBL" id="PKKJ01000008">
    <property type="protein sequence ID" value="PKY65992.1"/>
    <property type="molecule type" value="Genomic_DNA"/>
</dbReference>
<evidence type="ECO:0000259" key="2">
    <source>
        <dbReference type="Pfam" id="PF18741"/>
    </source>
</evidence>
<gene>
    <name evidence="3" type="ORF">CYJ25_06555</name>
</gene>
<organism evidence="3 4">
    <name type="scientific">Schaalia turicensis</name>
    <dbReference type="NCBI Taxonomy" id="131111"/>
    <lineage>
        <taxon>Bacteria</taxon>
        <taxon>Bacillati</taxon>
        <taxon>Actinomycetota</taxon>
        <taxon>Actinomycetes</taxon>
        <taxon>Actinomycetales</taxon>
        <taxon>Actinomycetaceae</taxon>
        <taxon>Schaalia</taxon>
    </lineage>
</organism>
<dbReference type="RefSeq" id="WP_101628378.1">
    <property type="nucleotide sequence ID" value="NZ_PKKJ01000008.1"/>
</dbReference>
<dbReference type="Pfam" id="PF18741">
    <property type="entry name" value="MTES_1575"/>
    <property type="match status" value="1"/>
</dbReference>
<feature type="region of interest" description="Disordered" evidence="1">
    <location>
        <begin position="262"/>
        <end position="281"/>
    </location>
</feature>
<dbReference type="InterPro" id="IPR049468">
    <property type="entry name" value="Restrct_endonuc-II-like_dom"/>
</dbReference>
<evidence type="ECO:0000256" key="1">
    <source>
        <dbReference type="SAM" id="MobiDB-lite"/>
    </source>
</evidence>
<dbReference type="OrthoDB" id="9757917at2"/>
<accession>A0A2I1I4C9</accession>
<comment type="caution">
    <text evidence="3">The sequence shown here is derived from an EMBL/GenBank/DDBJ whole genome shotgun (WGS) entry which is preliminary data.</text>
</comment>